<dbReference type="PANTHER" id="PTHR15615:SF94">
    <property type="entry name" value="PHO85 CYCLIN-6-RELATED"/>
    <property type="match status" value="1"/>
</dbReference>
<dbReference type="GO" id="GO:0005634">
    <property type="term" value="C:nucleus"/>
    <property type="evidence" value="ECO:0007669"/>
    <property type="project" value="TreeGrafter"/>
</dbReference>
<dbReference type="Proteomes" id="UP000298390">
    <property type="component" value="Unassembled WGS sequence"/>
</dbReference>
<dbReference type="CDD" id="cd20558">
    <property type="entry name" value="CYCLIN_ScPCL7-like"/>
    <property type="match status" value="1"/>
</dbReference>
<comment type="caution">
    <text evidence="2">The sequence shown here is derived from an EMBL/GenBank/DDBJ whole genome shotgun (WGS) entry which is preliminary data.</text>
</comment>
<dbReference type="Pfam" id="PF08613">
    <property type="entry name" value="Cyclin"/>
    <property type="match status" value="1"/>
</dbReference>
<gene>
    <name evidence="2" type="ORF">EVJ58_g4765</name>
</gene>
<evidence type="ECO:0000313" key="2">
    <source>
        <dbReference type="EMBL" id="TFY61033.1"/>
    </source>
</evidence>
<organism evidence="2 3">
    <name type="scientific">Rhodofomes roseus</name>
    <dbReference type="NCBI Taxonomy" id="34475"/>
    <lineage>
        <taxon>Eukaryota</taxon>
        <taxon>Fungi</taxon>
        <taxon>Dikarya</taxon>
        <taxon>Basidiomycota</taxon>
        <taxon>Agaricomycotina</taxon>
        <taxon>Agaricomycetes</taxon>
        <taxon>Polyporales</taxon>
        <taxon>Rhodofomes</taxon>
    </lineage>
</organism>
<feature type="compositionally biased region" description="Polar residues" evidence="1">
    <location>
        <begin position="253"/>
        <end position="263"/>
    </location>
</feature>
<feature type="compositionally biased region" description="Low complexity" evidence="1">
    <location>
        <begin position="617"/>
        <end position="628"/>
    </location>
</feature>
<sequence length="672" mass="74334">MGEIPQQASSSTQMSKKAKTSNTANTAKRTRTVFDGVDITVPAWLLAHKRKLAGASTRPRDVSPLHSGVNENDHAVHSRSVGVVSSDHEHTSTAGDTEAQSTHASEDQERRVLRERPRTSPDDYAGSSTRRAARHIHERVTDAERIDRLLEAQVAPTAIIPQYAQPYAAPAIGLWPISTSVTKTGRTDRRRAWTSYYMPRYSQISVFKERLDSRLGPGDLNRGLYRRPKAVPGQRKLHSSIIIPHPPPSSSSYINVTAGSASRSAPLEAQPAHRPTPQRTPPTHPIPAVVRQRQEDDDPHTPPASDSEDNEPVQPDVSGADVHTYEPETLLRMLATALKRIADLNASIPAETYMPHPGHSHQVDHSNGHHPPIWRTLTSASRHSLSTTSSLAFHARNVPTIALEGYLNRIHKYCPASNEVFISLLVYLDRMSKLAKEACEKTFPIDMYNIHRLIIAGVTVASKFFSDVFYTNSRYAKVGGLPLAELNQLELQFLLLNDFSLPISCEEMEYYTTMVDLQSKIPEGVDLTPYLPSPSSDTRQPVSPTEFFAAVDAYLGQHHYIRPSIPPRQFDDDELSLYNLSSRRSTLSMSDAASEAGTETDFDGSTDDEPTIRPPHSSSSSETMSLHSANGDGDSIFTQDSDMSREENGDVSMQRPPDGTPGRDYMMVRTPS</sequence>
<dbReference type="PANTHER" id="PTHR15615">
    <property type="match status" value="1"/>
</dbReference>
<feature type="compositionally biased region" description="Polar residues" evidence="1">
    <location>
        <begin position="92"/>
        <end position="103"/>
    </location>
</feature>
<feature type="compositionally biased region" description="Acidic residues" evidence="1">
    <location>
        <begin position="598"/>
        <end position="609"/>
    </location>
</feature>
<protein>
    <recommendedName>
        <fullName evidence="4">Cyclin-domain-containing protein</fullName>
    </recommendedName>
</protein>
<dbReference type="AlphaFoldDB" id="A0A4Y9YH54"/>
<accession>A0A4Y9YH54</accession>
<evidence type="ECO:0000313" key="3">
    <source>
        <dbReference type="Proteomes" id="UP000298390"/>
    </source>
</evidence>
<feature type="compositionally biased region" description="Basic and acidic residues" evidence="1">
    <location>
        <begin position="104"/>
        <end position="121"/>
    </location>
</feature>
<dbReference type="EMBL" id="SEKV01000226">
    <property type="protein sequence ID" value="TFY61033.1"/>
    <property type="molecule type" value="Genomic_DNA"/>
</dbReference>
<evidence type="ECO:0008006" key="4">
    <source>
        <dbReference type="Google" id="ProtNLM"/>
    </source>
</evidence>
<dbReference type="GO" id="GO:0016538">
    <property type="term" value="F:cyclin-dependent protein serine/threonine kinase regulator activity"/>
    <property type="evidence" value="ECO:0007669"/>
    <property type="project" value="TreeGrafter"/>
</dbReference>
<feature type="region of interest" description="Disordered" evidence="1">
    <location>
        <begin position="53"/>
        <end position="133"/>
    </location>
</feature>
<dbReference type="Gene3D" id="1.10.472.10">
    <property type="entry name" value="Cyclin-like"/>
    <property type="match status" value="1"/>
</dbReference>
<name>A0A4Y9YH54_9APHY</name>
<feature type="region of interest" description="Disordered" evidence="1">
    <location>
        <begin position="1"/>
        <end position="27"/>
    </location>
</feature>
<dbReference type="InterPro" id="IPR013922">
    <property type="entry name" value="Cyclin_PHO80-like"/>
</dbReference>
<dbReference type="GO" id="GO:0019901">
    <property type="term" value="F:protein kinase binding"/>
    <property type="evidence" value="ECO:0007669"/>
    <property type="project" value="InterPro"/>
</dbReference>
<feature type="region of interest" description="Disordered" evidence="1">
    <location>
        <begin position="583"/>
        <end position="672"/>
    </location>
</feature>
<dbReference type="GO" id="GO:0000307">
    <property type="term" value="C:cyclin-dependent protein kinase holoenzyme complex"/>
    <property type="evidence" value="ECO:0007669"/>
    <property type="project" value="TreeGrafter"/>
</dbReference>
<dbReference type="STRING" id="34475.A0A4Y9YH54"/>
<proteinExistence type="predicted"/>
<evidence type="ECO:0000256" key="1">
    <source>
        <dbReference type="SAM" id="MobiDB-lite"/>
    </source>
</evidence>
<feature type="region of interest" description="Disordered" evidence="1">
    <location>
        <begin position="215"/>
        <end position="324"/>
    </location>
</feature>
<reference evidence="2 3" key="1">
    <citation type="submission" date="2019-01" db="EMBL/GenBank/DDBJ databases">
        <title>Genome sequencing of the rare red list fungi Fomitopsis rosea.</title>
        <authorList>
            <person name="Buettner E."/>
            <person name="Kellner H."/>
        </authorList>
    </citation>
    <scope>NUCLEOTIDE SEQUENCE [LARGE SCALE GENOMIC DNA]</scope>
    <source>
        <strain evidence="2 3">DSM 105464</strain>
    </source>
</reference>